<dbReference type="Gene3D" id="1.25.40.10">
    <property type="entry name" value="Tetratricopeptide repeat domain"/>
    <property type="match status" value="1"/>
</dbReference>
<name>A0ABT0H0X1_9HYPH</name>
<reference evidence="3" key="1">
    <citation type="submission" date="2022-04" db="EMBL/GenBank/DDBJ databases">
        <title>Roseibium sp. CAU 1639 isolated from mud.</title>
        <authorList>
            <person name="Kim W."/>
        </authorList>
    </citation>
    <scope>NUCLEOTIDE SEQUENCE</scope>
    <source>
        <strain evidence="3">CAU 1639</strain>
    </source>
</reference>
<feature type="region of interest" description="Disordered" evidence="1">
    <location>
        <begin position="467"/>
        <end position="493"/>
    </location>
</feature>
<evidence type="ECO:0008006" key="5">
    <source>
        <dbReference type="Google" id="ProtNLM"/>
    </source>
</evidence>
<dbReference type="Proteomes" id="UP001431221">
    <property type="component" value="Unassembled WGS sequence"/>
</dbReference>
<accession>A0ABT0H0X1</accession>
<evidence type="ECO:0000256" key="2">
    <source>
        <dbReference type="SAM" id="SignalP"/>
    </source>
</evidence>
<feature type="chain" id="PRO_5045680458" description="Peptidoglycan binding domain-containing protein" evidence="2">
    <location>
        <begin position="22"/>
        <end position="728"/>
    </location>
</feature>
<gene>
    <name evidence="3" type="ORF">M0H32_24460</name>
</gene>
<keyword evidence="4" id="KW-1185">Reference proteome</keyword>
<sequence length="728" mass="81538">MKWFLTAFLIACAVVSTPALADLRDWKTEYQKGLEAAKAGDFKKAAELFSLVNSETEVHPGVIFNYGLASARNGNSFKATMMFRLYLVMLPEAPNAAAVRLEIERLDEEILAKQTDLFRRALAAAKEFPEIAPESDYSRPKKMSLLDSIADSANAVGNSEIAEEAIRLARRSAEIHGYDYKPDDAAEQYRDNLDEAGDIVALVEAYPQFDDAEDYVEALLAALDGLSDYAPDGTLPFLEALPKELLTADNYTVNDLIKLALDSGSDDPFFTHRAWDDDFIYLKDTDLQDTVLAFQPPESWRPMAEKILRRKPDSVGTLAALSQSRQALKIVMDNRGNPFNPYGEWASSVRVAELSLAIGNVDGIKRARKQLLKLSDEETDFSKMSNVLLQTASGHIDKALAAMQDRAPEWDSWEQTMDLYYGRVAKTAARALMQKEKYKDAERMILEGTRAYETADLLRELADRMEEGGNTGETGRLRKSADEIETRTRGGWKPESDEQFERVRKWRKIANYYKFGFSNTESVDKAVEQALNTDYCHYDTEAECIINSLDYSAKTWGQNLMTIRALEKLDPENATWLTPETRKRLAKVRKEALEKIGPTAREALAKWLAEDDLDDDETRYKSINDHRMAASEGNAASVRRLIDLYDPEEKGLKAPEVASFIADGLRRGDRSLHDHVTSSFSSWPKPLRLEFQRVLADEGLYSSGIDGAIGPGTRKAIEGLFASAAPAN</sequence>
<dbReference type="RefSeq" id="WP_248158636.1">
    <property type="nucleotide sequence ID" value="NZ_JALNMJ010000024.1"/>
</dbReference>
<dbReference type="InterPro" id="IPR011990">
    <property type="entry name" value="TPR-like_helical_dom_sf"/>
</dbReference>
<protein>
    <recommendedName>
        <fullName evidence="5">Peptidoglycan binding domain-containing protein</fullName>
    </recommendedName>
</protein>
<feature type="signal peptide" evidence="2">
    <location>
        <begin position="1"/>
        <end position="21"/>
    </location>
</feature>
<dbReference type="EMBL" id="JALNMJ010000024">
    <property type="protein sequence ID" value="MCK7615333.1"/>
    <property type="molecule type" value="Genomic_DNA"/>
</dbReference>
<evidence type="ECO:0000313" key="4">
    <source>
        <dbReference type="Proteomes" id="UP001431221"/>
    </source>
</evidence>
<proteinExistence type="predicted"/>
<comment type="caution">
    <text evidence="3">The sequence shown here is derived from an EMBL/GenBank/DDBJ whole genome shotgun (WGS) entry which is preliminary data.</text>
</comment>
<organism evidence="3 4">
    <name type="scientific">Roseibium sediminicola</name>
    <dbReference type="NCBI Taxonomy" id="2933272"/>
    <lineage>
        <taxon>Bacteria</taxon>
        <taxon>Pseudomonadati</taxon>
        <taxon>Pseudomonadota</taxon>
        <taxon>Alphaproteobacteria</taxon>
        <taxon>Hyphomicrobiales</taxon>
        <taxon>Stappiaceae</taxon>
        <taxon>Roseibium</taxon>
    </lineage>
</organism>
<evidence type="ECO:0000256" key="1">
    <source>
        <dbReference type="SAM" id="MobiDB-lite"/>
    </source>
</evidence>
<keyword evidence="2" id="KW-0732">Signal</keyword>
<feature type="compositionally biased region" description="Basic and acidic residues" evidence="1">
    <location>
        <begin position="475"/>
        <end position="493"/>
    </location>
</feature>
<evidence type="ECO:0000313" key="3">
    <source>
        <dbReference type="EMBL" id="MCK7615333.1"/>
    </source>
</evidence>